<name>A0A8J4SFU0_9TREM</name>
<reference evidence="1" key="1">
    <citation type="submission" date="2019-05" db="EMBL/GenBank/DDBJ databases">
        <title>Annotation for the trematode Paragonimus heterotremus.</title>
        <authorList>
            <person name="Choi Y.-J."/>
        </authorList>
    </citation>
    <scope>NUCLEOTIDE SEQUENCE</scope>
    <source>
        <strain evidence="1">LC</strain>
    </source>
</reference>
<protein>
    <submittedName>
        <fullName evidence="1">Uncharacterized protein</fullName>
    </submittedName>
</protein>
<evidence type="ECO:0000313" key="2">
    <source>
        <dbReference type="Proteomes" id="UP000748531"/>
    </source>
</evidence>
<dbReference type="EMBL" id="LUCH01010037">
    <property type="protein sequence ID" value="KAF5395868.1"/>
    <property type="molecule type" value="Genomic_DNA"/>
</dbReference>
<evidence type="ECO:0000313" key="1">
    <source>
        <dbReference type="EMBL" id="KAF5395868.1"/>
    </source>
</evidence>
<gene>
    <name evidence="1" type="ORF">PHET_11138</name>
</gene>
<organism evidence="1 2">
    <name type="scientific">Paragonimus heterotremus</name>
    <dbReference type="NCBI Taxonomy" id="100268"/>
    <lineage>
        <taxon>Eukaryota</taxon>
        <taxon>Metazoa</taxon>
        <taxon>Spiralia</taxon>
        <taxon>Lophotrochozoa</taxon>
        <taxon>Platyhelminthes</taxon>
        <taxon>Trematoda</taxon>
        <taxon>Digenea</taxon>
        <taxon>Plagiorchiida</taxon>
        <taxon>Troglotremata</taxon>
        <taxon>Troglotrematidae</taxon>
        <taxon>Paragonimus</taxon>
    </lineage>
</organism>
<dbReference type="Proteomes" id="UP000748531">
    <property type="component" value="Unassembled WGS sequence"/>
</dbReference>
<proteinExistence type="predicted"/>
<accession>A0A8J4SFU0</accession>
<keyword evidence="2" id="KW-1185">Reference proteome</keyword>
<comment type="caution">
    <text evidence="1">The sequence shown here is derived from an EMBL/GenBank/DDBJ whole genome shotgun (WGS) entry which is preliminary data.</text>
</comment>
<sequence length="70" mass="8484">MLFVRFMIWFYRMVGDRKMANLLTSITLPWPIWKVYAFVCKLRKKEPPIFCFRLVEVDERAMVTSHLDQA</sequence>
<dbReference type="AlphaFoldDB" id="A0A8J4SFU0"/>